<protein>
    <submittedName>
        <fullName evidence="5">Cytochrome P450</fullName>
    </submittedName>
</protein>
<dbReference type="KEGG" id="rsin:B6N60_00329"/>
<gene>
    <name evidence="5" type="ORF">B6N60_00329</name>
</gene>
<dbReference type="EMBL" id="CP021056">
    <property type="protein sequence ID" value="QXE21652.1"/>
    <property type="molecule type" value="Genomic_DNA"/>
</dbReference>
<feature type="binding site" description="axial binding residue" evidence="3">
    <location>
        <position position="392"/>
    </location>
    <ligand>
        <name>heme</name>
        <dbReference type="ChEBI" id="CHEBI:30413"/>
    </ligand>
    <ligandPart>
        <name>Fe</name>
        <dbReference type="ChEBI" id="CHEBI:18248"/>
    </ligandPart>
</feature>
<dbReference type="InterPro" id="IPR050121">
    <property type="entry name" value="Cytochrome_P450_monoxygenase"/>
</dbReference>
<sequence length="452" mass="51346">MQLPPGPSIPKFLQLIKWIFNPLQLMETSAKENGDCFTLWLTNKQPIVFVSNPQAIQDIFTSSLQQLDARGSSQLLQPLVGQNSLLLLSGASHQSQRRLLTPPFYGDRMKAYGEIITDITREVISKWQFNQPFAVRSAMQEISLKVILKAVFGINTGEKFSKLESLLYAILDLSSSPWRSAISFLPGLQVDLGKWSPWGIFLNKRQQIYELLFAEIQERKNHPDPSRHDILSLMMSARDENGEPMTDIELRDELMTLLVAGHETTASALAWALYWIHRLPNVKEKLISELDTLGEKPDSNEVFRLPYLSAVCQETLRIYPIGMITLPRIVQSSFKVMDYELPAGSLLVACIYLTHRRPDLYPQPQEFKPERFLEKQYSPYEYLPFGGGNRRCLGMSFALFEMKLVLATILSQLDLTLVDHVPVVPQRRGVTLGPTDTKWLIATGKRPVKSIA</sequence>
<accession>A0A975T3V9</accession>
<dbReference type="Pfam" id="PF00067">
    <property type="entry name" value="p450"/>
    <property type="match status" value="1"/>
</dbReference>
<dbReference type="InterPro" id="IPR002401">
    <property type="entry name" value="Cyt_P450_E_grp-I"/>
</dbReference>
<dbReference type="SUPFAM" id="SSF48264">
    <property type="entry name" value="Cytochrome P450"/>
    <property type="match status" value="1"/>
</dbReference>
<keyword evidence="3 4" id="KW-0349">Heme</keyword>
<comment type="cofactor">
    <cofactor evidence="1 3">
        <name>heme</name>
        <dbReference type="ChEBI" id="CHEBI:30413"/>
    </cofactor>
</comment>
<dbReference type="InterPro" id="IPR001128">
    <property type="entry name" value="Cyt_P450"/>
</dbReference>
<dbReference type="GO" id="GO:0020037">
    <property type="term" value="F:heme binding"/>
    <property type="evidence" value="ECO:0007669"/>
    <property type="project" value="InterPro"/>
</dbReference>
<dbReference type="GO" id="GO:0016705">
    <property type="term" value="F:oxidoreductase activity, acting on paired donors, with incorporation or reduction of molecular oxygen"/>
    <property type="evidence" value="ECO:0007669"/>
    <property type="project" value="InterPro"/>
</dbReference>
<dbReference type="AlphaFoldDB" id="A0A975T3V9"/>
<dbReference type="Proteomes" id="UP000683511">
    <property type="component" value="Chromosome"/>
</dbReference>
<evidence type="ECO:0000256" key="2">
    <source>
        <dbReference type="ARBA" id="ARBA00010617"/>
    </source>
</evidence>
<evidence type="ECO:0000256" key="4">
    <source>
        <dbReference type="RuleBase" id="RU000461"/>
    </source>
</evidence>
<evidence type="ECO:0000256" key="3">
    <source>
        <dbReference type="PIRSR" id="PIRSR602401-1"/>
    </source>
</evidence>
<keyword evidence="6" id="KW-1185">Reference proteome</keyword>
<evidence type="ECO:0000313" key="6">
    <source>
        <dbReference type="Proteomes" id="UP000683511"/>
    </source>
</evidence>
<reference evidence="5" key="1">
    <citation type="submission" date="2017-04" db="EMBL/GenBank/DDBJ databases">
        <title>Genome deletions in a multicellular cyanobacterial endosymbiont for morphological adaptation in marine diatoms.</title>
        <authorList>
            <person name="Wang Y."/>
            <person name="Gao H."/>
            <person name="Li R."/>
            <person name="Xu X."/>
        </authorList>
    </citation>
    <scope>NUCLEOTIDE SEQUENCE</scope>
    <source>
        <strain evidence="5">FACHB 800</strain>
    </source>
</reference>
<evidence type="ECO:0000313" key="5">
    <source>
        <dbReference type="EMBL" id="QXE21652.1"/>
    </source>
</evidence>
<keyword evidence="4" id="KW-0503">Monooxygenase</keyword>
<dbReference type="Gene3D" id="1.10.630.10">
    <property type="entry name" value="Cytochrome P450"/>
    <property type="match status" value="1"/>
</dbReference>
<dbReference type="PROSITE" id="PS00086">
    <property type="entry name" value="CYTOCHROME_P450"/>
    <property type="match status" value="1"/>
</dbReference>
<proteinExistence type="inferred from homology"/>
<keyword evidence="3 4" id="KW-0408">Iron</keyword>
<evidence type="ECO:0000256" key="1">
    <source>
        <dbReference type="ARBA" id="ARBA00001971"/>
    </source>
</evidence>
<dbReference type="PRINTS" id="PR00463">
    <property type="entry name" value="EP450I"/>
</dbReference>
<dbReference type="InterPro" id="IPR036396">
    <property type="entry name" value="Cyt_P450_sf"/>
</dbReference>
<dbReference type="PANTHER" id="PTHR24305:SF166">
    <property type="entry name" value="CYTOCHROME P450 12A4, MITOCHONDRIAL-RELATED"/>
    <property type="match status" value="1"/>
</dbReference>
<dbReference type="CDD" id="cd11053">
    <property type="entry name" value="CYP110-like"/>
    <property type="match status" value="1"/>
</dbReference>
<dbReference type="GO" id="GO:0005506">
    <property type="term" value="F:iron ion binding"/>
    <property type="evidence" value="ECO:0007669"/>
    <property type="project" value="InterPro"/>
</dbReference>
<keyword evidence="4" id="KW-0560">Oxidoreductase</keyword>
<dbReference type="InterPro" id="IPR017972">
    <property type="entry name" value="Cyt_P450_CS"/>
</dbReference>
<name>A0A975T3V9_9NOST</name>
<dbReference type="RefSeq" id="WP_190606060.1">
    <property type="nucleotide sequence ID" value="NZ_CP021056.1"/>
</dbReference>
<dbReference type="PRINTS" id="PR00385">
    <property type="entry name" value="P450"/>
</dbReference>
<comment type="similarity">
    <text evidence="2 4">Belongs to the cytochrome P450 family.</text>
</comment>
<organism evidence="5 6">
    <name type="scientific">Richelia sinica FACHB-800</name>
    <dbReference type="NCBI Taxonomy" id="1357546"/>
    <lineage>
        <taxon>Bacteria</taxon>
        <taxon>Bacillati</taxon>
        <taxon>Cyanobacteriota</taxon>
        <taxon>Cyanophyceae</taxon>
        <taxon>Nostocales</taxon>
        <taxon>Nostocaceae</taxon>
        <taxon>Richelia</taxon>
    </lineage>
</organism>
<keyword evidence="3 4" id="KW-0479">Metal-binding</keyword>
<dbReference type="PANTHER" id="PTHR24305">
    <property type="entry name" value="CYTOCHROME P450"/>
    <property type="match status" value="1"/>
</dbReference>
<dbReference type="GO" id="GO:0004497">
    <property type="term" value="F:monooxygenase activity"/>
    <property type="evidence" value="ECO:0007669"/>
    <property type="project" value="UniProtKB-KW"/>
</dbReference>